<sequence>MPPCTASAAFSPCFPNNLIPHEPPILVTASTTDVPPPPTWRVSHCYSNPNIPLFLTSFAFTAAALAR</sequence>
<proteinExistence type="predicted"/>
<comment type="caution">
    <text evidence="1">The sequence shown here is derived from an EMBL/GenBank/DDBJ whole genome shotgun (WGS) entry which is preliminary data.</text>
</comment>
<evidence type="ECO:0000313" key="2">
    <source>
        <dbReference type="Proteomes" id="UP000288725"/>
    </source>
</evidence>
<reference evidence="1 2" key="1">
    <citation type="submission" date="2018-12" db="EMBL/GenBank/DDBJ databases">
        <title>Genome of Verticillium dahliae isolate Getta Getta.</title>
        <authorList>
            <person name="Gardiner D.M."/>
        </authorList>
    </citation>
    <scope>NUCLEOTIDE SEQUENCE [LARGE SCALE GENOMIC DNA]</scope>
    <source>
        <strain evidence="1 2">Getta Getta</strain>
    </source>
</reference>
<organism evidence="1 2">
    <name type="scientific">Verticillium dahliae</name>
    <name type="common">Verticillium wilt</name>
    <dbReference type="NCBI Taxonomy" id="27337"/>
    <lineage>
        <taxon>Eukaryota</taxon>
        <taxon>Fungi</taxon>
        <taxon>Dikarya</taxon>
        <taxon>Ascomycota</taxon>
        <taxon>Pezizomycotina</taxon>
        <taxon>Sordariomycetes</taxon>
        <taxon>Hypocreomycetidae</taxon>
        <taxon>Glomerellales</taxon>
        <taxon>Plectosphaerellaceae</taxon>
        <taxon>Verticillium</taxon>
    </lineage>
</organism>
<accession>A0A444RQL8</accession>
<protein>
    <submittedName>
        <fullName evidence="1">Uncharacterized protein</fullName>
    </submittedName>
</protein>
<dbReference type="EMBL" id="RSDZ01000105">
    <property type="protein sequence ID" value="RXG43418.1"/>
    <property type="molecule type" value="Genomic_DNA"/>
</dbReference>
<name>A0A444RQL8_VERDA</name>
<gene>
    <name evidence="1" type="ORF">VDGE_30396</name>
</gene>
<evidence type="ECO:0000313" key="1">
    <source>
        <dbReference type="EMBL" id="RXG43418.1"/>
    </source>
</evidence>
<dbReference type="Proteomes" id="UP000288725">
    <property type="component" value="Chromosome 6"/>
</dbReference>
<dbReference type="AlphaFoldDB" id="A0A444RQL8"/>